<protein>
    <submittedName>
        <fullName evidence="9">Uncharacterized protein</fullName>
    </submittedName>
</protein>
<evidence type="ECO:0000313" key="10">
    <source>
        <dbReference type="Proteomes" id="UP000298416"/>
    </source>
</evidence>
<comment type="similarity">
    <text evidence="2">Belongs to the CRT-like transporter family.</text>
</comment>
<dbReference type="AlphaFoldDB" id="A0A8X8ZNT3"/>
<reference evidence="9" key="1">
    <citation type="submission" date="2018-01" db="EMBL/GenBank/DDBJ databases">
        <authorList>
            <person name="Mao J.F."/>
        </authorList>
    </citation>
    <scope>NUCLEOTIDE SEQUENCE</scope>
    <source>
        <strain evidence="9">Huo1</strain>
        <tissue evidence="9">Leaf</tissue>
    </source>
</reference>
<feature type="transmembrane region" description="Helical" evidence="8">
    <location>
        <begin position="96"/>
        <end position="114"/>
    </location>
</feature>
<feature type="transmembrane region" description="Helical" evidence="8">
    <location>
        <begin position="344"/>
        <end position="364"/>
    </location>
</feature>
<sequence>MSACCRCLHSPRHIPMRISSTSLLQLNQHRKFRPRRHAGAVEVMLRPRRLVIESAASGGEKEDEPRKKGNPPPQCCALDRDALEADSGGADRRTEVVIATVATVVLGVANRVLYKLALVPLKHYPFFLAQLATFGYVIVYFSILYLRYQAGKVTDEMLSLPKSPLIVIGLLEALAAASGMASGAVLPGAAIPILSQSFLVWQLGLSYIFLRRKYRFNQLFGCFLVAAGVVVTVASGSGPGSLTTSGLFWSSLMIISFFLQAADTVLKEIIFLDAAKRLKGGSMDLFVVNSYGSAYQAVFICLLLPFLSNLWGIPFSQLPSYLKDGSACFLNTGTMLNRCNGAPLLPLLFVIVNMGFNISLLHLLKISSAVVSCLASTVSVPISVYMFTLPLPYLGVASSLPPGFVKGAIVLVAGLLVYLWRPAPNSSSSPSLVN</sequence>
<feature type="transmembrane region" description="Helical" evidence="8">
    <location>
        <begin position="286"/>
        <end position="307"/>
    </location>
</feature>
<keyword evidence="10" id="KW-1185">Reference proteome</keyword>
<gene>
    <name evidence="9" type="ORF">SASPL_129483</name>
</gene>
<keyword evidence="3" id="KW-0813">Transport</keyword>
<accession>A0A8X8ZNT3</accession>
<feature type="transmembrane region" description="Helical" evidence="8">
    <location>
        <begin position="165"/>
        <end position="185"/>
    </location>
</feature>
<organism evidence="9">
    <name type="scientific">Salvia splendens</name>
    <name type="common">Scarlet sage</name>
    <dbReference type="NCBI Taxonomy" id="180675"/>
    <lineage>
        <taxon>Eukaryota</taxon>
        <taxon>Viridiplantae</taxon>
        <taxon>Streptophyta</taxon>
        <taxon>Embryophyta</taxon>
        <taxon>Tracheophyta</taxon>
        <taxon>Spermatophyta</taxon>
        <taxon>Magnoliopsida</taxon>
        <taxon>eudicotyledons</taxon>
        <taxon>Gunneridae</taxon>
        <taxon>Pentapetalae</taxon>
        <taxon>asterids</taxon>
        <taxon>lamiids</taxon>
        <taxon>Lamiales</taxon>
        <taxon>Lamiaceae</taxon>
        <taxon>Nepetoideae</taxon>
        <taxon>Mentheae</taxon>
        <taxon>Salviinae</taxon>
        <taxon>Salvia</taxon>
        <taxon>Salvia subgen. Calosphace</taxon>
        <taxon>core Calosphace</taxon>
    </lineage>
</organism>
<feature type="transmembrane region" description="Helical" evidence="8">
    <location>
        <begin position="371"/>
        <end position="391"/>
    </location>
</feature>
<dbReference type="Proteomes" id="UP000298416">
    <property type="component" value="Unassembled WGS sequence"/>
</dbReference>
<evidence type="ECO:0000256" key="6">
    <source>
        <dbReference type="ARBA" id="ARBA00023136"/>
    </source>
</evidence>
<keyword evidence="5 8" id="KW-1133">Transmembrane helix</keyword>
<keyword evidence="4 8" id="KW-0812">Transmembrane</keyword>
<dbReference type="OrthoDB" id="416555at2759"/>
<comment type="subcellular location">
    <subcellularLocation>
        <location evidence="1">Membrane</location>
        <topology evidence="1">Multi-pass membrane protein</topology>
    </subcellularLocation>
</comment>
<feature type="transmembrane region" description="Helical" evidence="8">
    <location>
        <begin position="403"/>
        <end position="420"/>
    </location>
</feature>
<evidence type="ECO:0000256" key="3">
    <source>
        <dbReference type="ARBA" id="ARBA00022448"/>
    </source>
</evidence>
<evidence type="ECO:0000256" key="4">
    <source>
        <dbReference type="ARBA" id="ARBA00022692"/>
    </source>
</evidence>
<reference evidence="9" key="2">
    <citation type="submission" date="2020-08" db="EMBL/GenBank/DDBJ databases">
        <title>Plant Genome Project.</title>
        <authorList>
            <person name="Zhang R.-G."/>
        </authorList>
    </citation>
    <scope>NUCLEOTIDE SEQUENCE</scope>
    <source>
        <strain evidence="9">Huo1</strain>
        <tissue evidence="9">Leaf</tissue>
    </source>
</reference>
<feature type="transmembrane region" description="Helical" evidence="8">
    <location>
        <begin position="217"/>
        <end position="235"/>
    </location>
</feature>
<evidence type="ECO:0000256" key="8">
    <source>
        <dbReference type="SAM" id="Phobius"/>
    </source>
</evidence>
<evidence type="ECO:0000256" key="7">
    <source>
        <dbReference type="SAM" id="MobiDB-lite"/>
    </source>
</evidence>
<feature type="transmembrane region" description="Helical" evidence="8">
    <location>
        <begin position="191"/>
        <end position="210"/>
    </location>
</feature>
<feature type="region of interest" description="Disordered" evidence="7">
    <location>
        <begin position="56"/>
        <end position="75"/>
    </location>
</feature>
<evidence type="ECO:0000256" key="1">
    <source>
        <dbReference type="ARBA" id="ARBA00004141"/>
    </source>
</evidence>
<evidence type="ECO:0000313" key="9">
    <source>
        <dbReference type="EMBL" id="KAG6411401.1"/>
    </source>
</evidence>
<evidence type="ECO:0000256" key="2">
    <source>
        <dbReference type="ARBA" id="ARBA00006690"/>
    </source>
</evidence>
<name>A0A8X8ZNT3_SALSN</name>
<dbReference type="EMBL" id="PNBA02000010">
    <property type="protein sequence ID" value="KAG6411401.1"/>
    <property type="molecule type" value="Genomic_DNA"/>
</dbReference>
<proteinExistence type="inferred from homology"/>
<comment type="caution">
    <text evidence="9">The sequence shown here is derived from an EMBL/GenBank/DDBJ whole genome shotgun (WGS) entry which is preliminary data.</text>
</comment>
<dbReference type="PANTHER" id="PTHR31326">
    <property type="entry name" value="PROTEIN CLT2, CHLOROPLASTIC"/>
    <property type="match status" value="1"/>
</dbReference>
<evidence type="ECO:0000256" key="5">
    <source>
        <dbReference type="ARBA" id="ARBA00022989"/>
    </source>
</evidence>
<dbReference type="PANTHER" id="PTHR31326:SF3">
    <property type="entry name" value="PROTEIN CLT3, CHLOROPLASTIC"/>
    <property type="match status" value="1"/>
</dbReference>
<feature type="transmembrane region" description="Helical" evidence="8">
    <location>
        <begin position="126"/>
        <end position="145"/>
    </location>
</feature>
<keyword evidence="6 8" id="KW-0472">Membrane</keyword>
<dbReference type="Pfam" id="PF08627">
    <property type="entry name" value="CRT-like"/>
    <property type="match status" value="1"/>
</dbReference>
<dbReference type="GO" id="GO:0016020">
    <property type="term" value="C:membrane"/>
    <property type="evidence" value="ECO:0007669"/>
    <property type="project" value="UniProtKB-SubCell"/>
</dbReference>
<feature type="transmembrane region" description="Helical" evidence="8">
    <location>
        <begin position="247"/>
        <end position="266"/>
    </location>
</feature>
<dbReference type="InterPro" id="IPR013936">
    <property type="entry name" value="CRT-like"/>
</dbReference>